<feature type="region of interest" description="Disordered" evidence="1">
    <location>
        <begin position="49"/>
        <end position="83"/>
    </location>
</feature>
<reference evidence="2 3" key="1">
    <citation type="submission" date="2020-11" db="EMBL/GenBank/DDBJ databases">
        <title>Kefir isolates.</title>
        <authorList>
            <person name="Marcisauskas S."/>
            <person name="Kim Y."/>
            <person name="Blasche S."/>
        </authorList>
    </citation>
    <scope>NUCLEOTIDE SEQUENCE [LARGE SCALE GENOMIC DNA]</scope>
    <source>
        <strain evidence="2 3">KR</strain>
    </source>
</reference>
<feature type="region of interest" description="Disordered" evidence="1">
    <location>
        <begin position="1"/>
        <end position="32"/>
    </location>
</feature>
<name>A0A9P6W210_RHOMI</name>
<protein>
    <submittedName>
        <fullName evidence="2">Uncharacterized protein</fullName>
    </submittedName>
</protein>
<sequence length="758" mass="82580">MSSSPSAAGASANNPAPATPTWLPGARVKSPRLRQGVKTANQLYLHAARKTTPIRENHAAVTLANDPAPSREKLVRYPPPPGPSETEFVLGEMIHSNTPFQAIFDNDDNKEEDAEVGGAASHRFRGGLTDGGKEEEEDDEDKLESETEDEEPEPEPAPVGRKAQLATSIRVAMKTDWVPLAKAGGYKVALFFQRKAFLSCLFSDMGVTVRIGQYGKPWQHAEPYPAFYLTSPPGVNPDPRIWFNVPKHMLLTVGNNGHHLVRPQAGPYIVARLRKFREDLIVAYSDPQTRAVSMRSTWIPQQSQVPKLSTAGLLLRDLAVVGQWRREFGLDGGGPDRVNVVELLTSAQHHGVPVQLLTHATGCLLPFQPPKKPSNLDDRDALERFASPSPGVVATTAQLRLELLASFKSLDSEGALAPDLLDAICQQAQRSWERINKRSAQNDVEEQALSVFDELVAPRLDSQQLACWREAIDPPPAPVSNSGSASTPAELPVETHAELLLAVHEHCAGVAYSLTNAFQVLLVDHLCVVKALRRLQEPSDNGEDASIQHESRRDHLSKAAVSADARIPTAHVPFAPLNPNALAPMRKRSLSSGTDAVSAHAEPTMATAPKRQRLITESPASAQEQSGIDLPDLPARPFVKPGSTTPADTSLDIEDRALEEGVAAAMIAQGSAKLDSTICEYLDDEGSHEAVGMEGGGVLDAIDKPLVPVLIEMIRGRYWMNRERMMQQIYPKGYEYDITWILDAQAGRTVHSNPRARS</sequence>
<evidence type="ECO:0000313" key="2">
    <source>
        <dbReference type="EMBL" id="KAG0660432.1"/>
    </source>
</evidence>
<keyword evidence="3" id="KW-1185">Reference proteome</keyword>
<proteinExistence type="predicted"/>
<feature type="compositionally biased region" description="Acidic residues" evidence="1">
    <location>
        <begin position="105"/>
        <end position="115"/>
    </location>
</feature>
<dbReference type="AlphaFoldDB" id="A0A9P6W210"/>
<feature type="region of interest" description="Disordered" evidence="1">
    <location>
        <begin position="102"/>
        <end position="163"/>
    </location>
</feature>
<feature type="compositionally biased region" description="Basic and acidic residues" evidence="1">
    <location>
        <begin position="546"/>
        <end position="557"/>
    </location>
</feature>
<evidence type="ECO:0000256" key="1">
    <source>
        <dbReference type="SAM" id="MobiDB-lite"/>
    </source>
</evidence>
<dbReference type="Proteomes" id="UP000777482">
    <property type="component" value="Unassembled WGS sequence"/>
</dbReference>
<organism evidence="2 3">
    <name type="scientific">Rhodotorula mucilaginosa</name>
    <name type="common">Yeast</name>
    <name type="synonym">Rhodotorula rubra</name>
    <dbReference type="NCBI Taxonomy" id="5537"/>
    <lineage>
        <taxon>Eukaryota</taxon>
        <taxon>Fungi</taxon>
        <taxon>Dikarya</taxon>
        <taxon>Basidiomycota</taxon>
        <taxon>Pucciniomycotina</taxon>
        <taxon>Microbotryomycetes</taxon>
        <taxon>Sporidiobolales</taxon>
        <taxon>Sporidiobolaceae</taxon>
        <taxon>Rhodotorula</taxon>
    </lineage>
</organism>
<accession>A0A9P6W210</accession>
<comment type="caution">
    <text evidence="2">The sequence shown here is derived from an EMBL/GenBank/DDBJ whole genome shotgun (WGS) entry which is preliminary data.</text>
</comment>
<feature type="compositionally biased region" description="Low complexity" evidence="1">
    <location>
        <begin position="1"/>
        <end position="21"/>
    </location>
</feature>
<feature type="compositionally biased region" description="Acidic residues" evidence="1">
    <location>
        <begin position="133"/>
        <end position="154"/>
    </location>
</feature>
<gene>
    <name evidence="2" type="ORF">C6P46_004614</name>
</gene>
<feature type="region of interest" description="Disordered" evidence="1">
    <location>
        <begin position="587"/>
        <end position="612"/>
    </location>
</feature>
<feature type="region of interest" description="Disordered" evidence="1">
    <location>
        <begin position="537"/>
        <end position="561"/>
    </location>
</feature>
<dbReference type="EMBL" id="PUHQ01000044">
    <property type="protein sequence ID" value="KAG0660432.1"/>
    <property type="molecule type" value="Genomic_DNA"/>
</dbReference>
<evidence type="ECO:0000313" key="3">
    <source>
        <dbReference type="Proteomes" id="UP000777482"/>
    </source>
</evidence>